<evidence type="ECO:0000256" key="4">
    <source>
        <dbReference type="ARBA" id="ARBA00023159"/>
    </source>
</evidence>
<feature type="domain" description="HTH araC/xylS-type" evidence="6">
    <location>
        <begin position="198"/>
        <end position="296"/>
    </location>
</feature>
<evidence type="ECO:0000259" key="6">
    <source>
        <dbReference type="PROSITE" id="PS01124"/>
    </source>
</evidence>
<dbReference type="InterPro" id="IPR018060">
    <property type="entry name" value="HTH_AraC"/>
</dbReference>
<name>A0A8F9XIX5_9BACT</name>
<keyword evidence="8" id="KW-1185">Reference proteome</keyword>
<dbReference type="Pfam" id="PF12833">
    <property type="entry name" value="HTH_18"/>
    <property type="match status" value="1"/>
</dbReference>
<protein>
    <submittedName>
        <fullName evidence="7">AraC family transcriptional regulator</fullName>
    </submittedName>
</protein>
<dbReference type="AlphaFoldDB" id="A0A8F9XIX5"/>
<sequence>MDTLRKKLDKIGARRRRELLSEQVSGARYFFLQLAPGRGVGCRPALGGRERCNSDYRIERASYGYHGLEYVAEGRGSVTLDGATHEIAAGTVFAYGLKTRCGIATDAAAPMVKYFVCLAGQGSAARLARAGVAPGGVRRLAAHAEMRDLFEELIHDAQRATPVARELASARLEVLLLKLEEQMDVQARGGDPARERFLRCKMLIDENAATLSTLEEIAGIAGLDGSSVCRLFRRHHGGSPYQYLLRRKMTLAAEQLVENGGLVKEAAARVGFADAYHFSRCFKAVHGVAPRELLRHRRGG</sequence>
<evidence type="ECO:0000313" key="8">
    <source>
        <dbReference type="Proteomes" id="UP000825051"/>
    </source>
</evidence>
<dbReference type="InterPro" id="IPR003313">
    <property type="entry name" value="AraC-bd"/>
</dbReference>
<dbReference type="RefSeq" id="WP_220161157.1">
    <property type="nucleotide sequence ID" value="NZ_CP080507.1"/>
</dbReference>
<dbReference type="PANTHER" id="PTHR46796">
    <property type="entry name" value="HTH-TYPE TRANSCRIPTIONAL ACTIVATOR RHAS-RELATED"/>
    <property type="match status" value="1"/>
</dbReference>
<dbReference type="Pfam" id="PF02311">
    <property type="entry name" value="AraC_binding"/>
    <property type="match status" value="1"/>
</dbReference>
<dbReference type="EMBL" id="CP080507">
    <property type="protein sequence ID" value="QYM78053.1"/>
    <property type="molecule type" value="Genomic_DNA"/>
</dbReference>
<dbReference type="GO" id="GO:0043565">
    <property type="term" value="F:sequence-specific DNA binding"/>
    <property type="evidence" value="ECO:0007669"/>
    <property type="project" value="InterPro"/>
</dbReference>
<dbReference type="SMART" id="SM00342">
    <property type="entry name" value="HTH_ARAC"/>
    <property type="match status" value="1"/>
</dbReference>
<dbReference type="InterPro" id="IPR037923">
    <property type="entry name" value="HTH-like"/>
</dbReference>
<keyword evidence="4" id="KW-0010">Activator</keyword>
<gene>
    <name evidence="7" type="ORF">K0B96_12120</name>
</gene>
<evidence type="ECO:0000256" key="3">
    <source>
        <dbReference type="ARBA" id="ARBA00023125"/>
    </source>
</evidence>
<dbReference type="PROSITE" id="PS01124">
    <property type="entry name" value="HTH_ARAC_FAMILY_2"/>
    <property type="match status" value="1"/>
</dbReference>
<evidence type="ECO:0000256" key="5">
    <source>
        <dbReference type="ARBA" id="ARBA00023163"/>
    </source>
</evidence>
<dbReference type="PROSITE" id="PS00041">
    <property type="entry name" value="HTH_ARAC_FAMILY_1"/>
    <property type="match status" value="1"/>
</dbReference>
<evidence type="ECO:0000256" key="2">
    <source>
        <dbReference type="ARBA" id="ARBA00023015"/>
    </source>
</evidence>
<dbReference type="InterPro" id="IPR009057">
    <property type="entry name" value="Homeodomain-like_sf"/>
</dbReference>
<proteinExistence type="predicted"/>
<dbReference type="Proteomes" id="UP000825051">
    <property type="component" value="Chromosome"/>
</dbReference>
<dbReference type="KEGG" id="ole:K0B96_12120"/>
<dbReference type="SUPFAM" id="SSF51215">
    <property type="entry name" value="Regulatory protein AraC"/>
    <property type="match status" value="1"/>
</dbReference>
<accession>A0A8F9XIX5</accession>
<reference evidence="7" key="1">
    <citation type="submission" date="2021-08" db="EMBL/GenBank/DDBJ databases">
        <title>Genome of a novel bacterium of the phylum Verrucomicrobia, Oleiharenicola sp. KSB-15.</title>
        <authorList>
            <person name="Chung J.-H."/>
            <person name="Ahn J.-H."/>
            <person name="Yoon Y."/>
            <person name="Kim D.-Y."/>
            <person name="An S.-H."/>
            <person name="Park I."/>
            <person name="Yeon J."/>
        </authorList>
    </citation>
    <scope>NUCLEOTIDE SEQUENCE</scope>
    <source>
        <strain evidence="7">KSB-15</strain>
    </source>
</reference>
<dbReference type="InterPro" id="IPR050204">
    <property type="entry name" value="AraC_XylS_family_regulators"/>
</dbReference>
<dbReference type="PANTHER" id="PTHR46796:SF13">
    <property type="entry name" value="HTH-TYPE TRANSCRIPTIONAL ACTIVATOR RHAS"/>
    <property type="match status" value="1"/>
</dbReference>
<dbReference type="GO" id="GO:0003700">
    <property type="term" value="F:DNA-binding transcription factor activity"/>
    <property type="evidence" value="ECO:0007669"/>
    <property type="project" value="InterPro"/>
</dbReference>
<keyword evidence="1" id="KW-0963">Cytoplasm</keyword>
<organism evidence="7 8">
    <name type="scientific">Horticoccus luteus</name>
    <dbReference type="NCBI Taxonomy" id="2862869"/>
    <lineage>
        <taxon>Bacteria</taxon>
        <taxon>Pseudomonadati</taxon>
        <taxon>Verrucomicrobiota</taxon>
        <taxon>Opitutia</taxon>
        <taxon>Opitutales</taxon>
        <taxon>Opitutaceae</taxon>
        <taxon>Horticoccus</taxon>
    </lineage>
</organism>
<keyword evidence="2" id="KW-0805">Transcription regulation</keyword>
<evidence type="ECO:0000256" key="1">
    <source>
        <dbReference type="ARBA" id="ARBA00022490"/>
    </source>
</evidence>
<dbReference type="InterPro" id="IPR018062">
    <property type="entry name" value="HTH_AraC-typ_CS"/>
</dbReference>
<evidence type="ECO:0000313" key="7">
    <source>
        <dbReference type="EMBL" id="QYM78053.1"/>
    </source>
</evidence>
<keyword evidence="3" id="KW-0238">DNA-binding</keyword>
<dbReference type="SUPFAM" id="SSF46689">
    <property type="entry name" value="Homeodomain-like"/>
    <property type="match status" value="2"/>
</dbReference>
<dbReference type="Gene3D" id="1.10.10.60">
    <property type="entry name" value="Homeodomain-like"/>
    <property type="match status" value="2"/>
</dbReference>
<keyword evidence="5" id="KW-0804">Transcription</keyword>